<keyword evidence="7 9" id="KW-0443">Lipid metabolism</keyword>
<dbReference type="Pfam" id="PF00027">
    <property type="entry name" value="cNMP_binding"/>
    <property type="match status" value="2"/>
</dbReference>
<gene>
    <name evidence="15" type="ORF">WJX81_001405</name>
</gene>
<feature type="compositionally biased region" description="Low complexity" evidence="11">
    <location>
        <begin position="394"/>
        <end position="418"/>
    </location>
</feature>
<feature type="region of interest" description="Disordered" evidence="11">
    <location>
        <begin position="675"/>
        <end position="712"/>
    </location>
</feature>
<comment type="domain">
    <text evidence="10">The nitrogen atoms of the two glycine residues in the GGXR motif define the oxyanion hole, and stabilize the oxyanion that forms during the nucleophilic attack by the catalytic serine during substrate cleavage.</text>
</comment>
<feature type="active site" description="Proton acceptor" evidence="9">
    <location>
        <position position="1143"/>
    </location>
</feature>
<protein>
    <recommendedName>
        <fullName evidence="10">Patatin</fullName>
        <ecNumber evidence="10">3.1.1.-</ecNumber>
    </recommendedName>
</protein>
<evidence type="ECO:0000256" key="12">
    <source>
        <dbReference type="SAM" id="SignalP"/>
    </source>
</evidence>
<dbReference type="Pfam" id="PF01734">
    <property type="entry name" value="Patatin"/>
    <property type="match status" value="1"/>
</dbReference>
<dbReference type="PANTHER" id="PTHR14226:SF29">
    <property type="entry name" value="NEUROPATHY TARGET ESTERASE SWS"/>
    <property type="match status" value="1"/>
</dbReference>
<dbReference type="Pfam" id="PF24179">
    <property type="entry name" value="NTE_Ploop"/>
    <property type="match status" value="1"/>
</dbReference>
<feature type="domain" description="Cyclic nucleotide-binding" evidence="13">
    <location>
        <begin position="118"/>
        <end position="222"/>
    </location>
</feature>
<dbReference type="Proteomes" id="UP001445335">
    <property type="component" value="Unassembled WGS sequence"/>
</dbReference>
<evidence type="ECO:0000256" key="1">
    <source>
        <dbReference type="ARBA" id="ARBA00004370"/>
    </source>
</evidence>
<feature type="chain" id="PRO_5043777431" description="Patatin" evidence="12">
    <location>
        <begin position="21"/>
        <end position="1474"/>
    </location>
</feature>
<dbReference type="EMBL" id="JALJOU010000108">
    <property type="protein sequence ID" value="KAK9821092.1"/>
    <property type="molecule type" value="Genomic_DNA"/>
</dbReference>
<evidence type="ECO:0000256" key="6">
    <source>
        <dbReference type="ARBA" id="ARBA00022989"/>
    </source>
</evidence>
<evidence type="ECO:0000256" key="4">
    <source>
        <dbReference type="ARBA" id="ARBA00022801"/>
    </source>
</evidence>
<feature type="compositionally biased region" description="Pro residues" evidence="11">
    <location>
        <begin position="1456"/>
        <end position="1467"/>
    </location>
</feature>
<reference evidence="15 16" key="1">
    <citation type="journal article" date="2024" name="Nat. Commun.">
        <title>Phylogenomics reveals the evolutionary origins of lichenization in chlorophyte algae.</title>
        <authorList>
            <person name="Puginier C."/>
            <person name="Libourel C."/>
            <person name="Otte J."/>
            <person name="Skaloud P."/>
            <person name="Haon M."/>
            <person name="Grisel S."/>
            <person name="Petersen M."/>
            <person name="Berrin J.G."/>
            <person name="Delaux P.M."/>
            <person name="Dal Grande F."/>
            <person name="Keller J."/>
        </authorList>
    </citation>
    <scope>NUCLEOTIDE SEQUENCE [LARGE SCALE GENOMIC DNA]</scope>
    <source>
        <strain evidence="15 16">SAG 245.80</strain>
    </source>
</reference>
<dbReference type="GO" id="GO:0016042">
    <property type="term" value="P:lipid catabolic process"/>
    <property type="evidence" value="ECO:0007669"/>
    <property type="project" value="UniProtKB-UniRule"/>
</dbReference>
<keyword evidence="16" id="KW-1185">Reference proteome</keyword>
<feature type="domain" description="PNPLA" evidence="14">
    <location>
        <begin position="990"/>
        <end position="1156"/>
    </location>
</feature>
<feature type="short sequence motif" description="DGA/G" evidence="9">
    <location>
        <begin position="1143"/>
        <end position="1145"/>
    </location>
</feature>
<feature type="active site" description="Nucleophile" evidence="9">
    <location>
        <position position="1023"/>
    </location>
</feature>
<evidence type="ECO:0000256" key="9">
    <source>
        <dbReference type="PROSITE-ProRule" id="PRU01161"/>
    </source>
</evidence>
<dbReference type="InterPro" id="IPR050301">
    <property type="entry name" value="NTE"/>
</dbReference>
<feature type="region of interest" description="Disordered" evidence="11">
    <location>
        <begin position="85"/>
        <end position="105"/>
    </location>
</feature>
<evidence type="ECO:0000256" key="7">
    <source>
        <dbReference type="ARBA" id="ARBA00023098"/>
    </source>
</evidence>
<evidence type="ECO:0000313" key="15">
    <source>
        <dbReference type="EMBL" id="KAK9821092.1"/>
    </source>
</evidence>
<evidence type="ECO:0000256" key="2">
    <source>
        <dbReference type="ARBA" id="ARBA00006636"/>
    </source>
</evidence>
<comment type="similarity">
    <text evidence="10">Belongs to the patatin family.</text>
</comment>
<comment type="subcellular location">
    <subcellularLocation>
        <location evidence="1">Membrane</location>
    </subcellularLocation>
</comment>
<dbReference type="PROSITE" id="PS51635">
    <property type="entry name" value="PNPLA"/>
    <property type="match status" value="1"/>
</dbReference>
<comment type="similarity">
    <text evidence="2">Belongs to the NTE family.</text>
</comment>
<feature type="signal peptide" evidence="12">
    <location>
        <begin position="1"/>
        <end position="20"/>
    </location>
</feature>
<evidence type="ECO:0000256" key="5">
    <source>
        <dbReference type="ARBA" id="ARBA00022963"/>
    </source>
</evidence>
<dbReference type="SMART" id="SM00100">
    <property type="entry name" value="cNMP"/>
    <property type="match status" value="2"/>
</dbReference>
<comment type="function">
    <text evidence="10">Lipolytic acyl hydrolase (LAH).</text>
</comment>
<dbReference type="Gene3D" id="3.40.1090.10">
    <property type="entry name" value="Cytosolic phospholipase A2 catalytic domain"/>
    <property type="match status" value="2"/>
</dbReference>
<feature type="compositionally biased region" description="Low complexity" evidence="11">
    <location>
        <begin position="85"/>
        <end position="94"/>
    </location>
</feature>
<feature type="compositionally biased region" description="Low complexity" evidence="11">
    <location>
        <begin position="1329"/>
        <end position="1340"/>
    </location>
</feature>
<evidence type="ECO:0000256" key="10">
    <source>
        <dbReference type="RuleBase" id="RU361262"/>
    </source>
</evidence>
<dbReference type="GO" id="GO:0016020">
    <property type="term" value="C:membrane"/>
    <property type="evidence" value="ECO:0007669"/>
    <property type="project" value="UniProtKB-SubCell"/>
</dbReference>
<dbReference type="Gene3D" id="2.60.120.10">
    <property type="entry name" value="Jelly Rolls"/>
    <property type="match status" value="2"/>
</dbReference>
<dbReference type="CDD" id="cd00038">
    <property type="entry name" value="CAP_ED"/>
    <property type="match status" value="2"/>
</dbReference>
<feature type="short sequence motif" description="GXGXXG" evidence="9">
    <location>
        <begin position="994"/>
        <end position="999"/>
    </location>
</feature>
<evidence type="ECO:0000313" key="16">
    <source>
        <dbReference type="Proteomes" id="UP001445335"/>
    </source>
</evidence>
<feature type="short sequence motif" description="GXSXG" evidence="9">
    <location>
        <begin position="1021"/>
        <end position="1025"/>
    </location>
</feature>
<feature type="compositionally biased region" description="Low complexity" evidence="11">
    <location>
        <begin position="1363"/>
        <end position="1381"/>
    </location>
</feature>
<feature type="region of interest" description="Disordered" evidence="11">
    <location>
        <begin position="389"/>
        <end position="451"/>
    </location>
</feature>
<dbReference type="InterPro" id="IPR002641">
    <property type="entry name" value="PNPLA_dom"/>
</dbReference>
<dbReference type="SUPFAM" id="SSF52151">
    <property type="entry name" value="FabD/lysophospholipase-like"/>
    <property type="match status" value="1"/>
</dbReference>
<dbReference type="PROSITE" id="PS50042">
    <property type="entry name" value="CNMP_BINDING_3"/>
    <property type="match status" value="2"/>
</dbReference>
<proteinExistence type="inferred from homology"/>
<evidence type="ECO:0000256" key="11">
    <source>
        <dbReference type="SAM" id="MobiDB-lite"/>
    </source>
</evidence>
<dbReference type="GO" id="GO:0004622">
    <property type="term" value="F:phosphatidylcholine lysophospholipase activity"/>
    <property type="evidence" value="ECO:0007669"/>
    <property type="project" value="UniProtKB-ARBA"/>
</dbReference>
<feature type="domain" description="Cyclic nucleotide-binding" evidence="13">
    <location>
        <begin position="567"/>
        <end position="668"/>
    </location>
</feature>
<feature type="region of interest" description="Disordered" evidence="11">
    <location>
        <begin position="1312"/>
        <end position="1474"/>
    </location>
</feature>
<evidence type="ECO:0000259" key="13">
    <source>
        <dbReference type="PROSITE" id="PS50042"/>
    </source>
</evidence>
<keyword evidence="3" id="KW-0812">Transmembrane</keyword>
<keyword evidence="12" id="KW-0732">Signal</keyword>
<dbReference type="EC" id="3.1.1.-" evidence="10"/>
<name>A0AAW1QI34_9CHLO</name>
<organism evidence="15 16">
    <name type="scientific">Elliptochloris bilobata</name>
    <dbReference type="NCBI Taxonomy" id="381761"/>
    <lineage>
        <taxon>Eukaryota</taxon>
        <taxon>Viridiplantae</taxon>
        <taxon>Chlorophyta</taxon>
        <taxon>core chlorophytes</taxon>
        <taxon>Trebouxiophyceae</taxon>
        <taxon>Trebouxiophyceae incertae sedis</taxon>
        <taxon>Elliptochloris clade</taxon>
        <taxon>Elliptochloris</taxon>
    </lineage>
</organism>
<dbReference type="PANTHER" id="PTHR14226">
    <property type="entry name" value="NEUROPATHY TARGET ESTERASE/SWISS CHEESE D.MELANOGASTER"/>
    <property type="match status" value="1"/>
</dbReference>
<accession>A0AAW1QI34</accession>
<dbReference type="SUPFAM" id="SSF51206">
    <property type="entry name" value="cAMP-binding domain-like"/>
    <property type="match status" value="2"/>
</dbReference>
<evidence type="ECO:0000256" key="3">
    <source>
        <dbReference type="ARBA" id="ARBA00022692"/>
    </source>
</evidence>
<dbReference type="InterPro" id="IPR014710">
    <property type="entry name" value="RmlC-like_jellyroll"/>
</dbReference>
<dbReference type="InterPro" id="IPR000595">
    <property type="entry name" value="cNMP-bd_dom"/>
</dbReference>
<comment type="caution">
    <text evidence="15">The sequence shown here is derived from an EMBL/GenBank/DDBJ whole genome shotgun (WGS) entry which is preliminary data.</text>
</comment>
<sequence length="1474" mass="153034">MNRQLVIAGVAGLALLGAEAYSGSVSRVLRAVRRSISAAANQWLEDQGGFPLFTLEGDEPELPDHPSAAWDLPVRATQDGAPVSASAAADGVAAEPGLSDGDASSSSELPNFFASTKFFACLDLIESQELFESTQMVKVRPHETLFRVGDSSEAGIFIVVEGRLGVFLQEGSTLRLTNTLRLGETVGDLDVLDGAARSVTCRALGEGASLVQVSRELFTAFVAAKPRTLQIYLHKAIARLWRVAHFTLTDFLSLSLEHLLSPSAGSQVAESPFQRVAMLARAASGSSDGGSVGEAVAVLAELGIAHSRDAAAAAERLGASISTGGDAAARLGAAAVALAASGGSEGGDPGAGAAALAELAAAAGELAALARDGLAKAALMQLGAAAYPNPDPEPGQAARPAAAPGSAAEEAVPSAEGGDAADSESSEPRLASANDRANPSTGAKGAQQEATEMALAGSRNLSAGSLAERGASPRDDEGAASVVLGRKVASDKEIASSIKMTMNRLHTMSLPVALLAGAVSGDAPGTEMEALLAEDGAAALELLLAAAAAMAPVIRRFISLGLNRVWLTAGDTVYHQGEAATSLFIIISGRVRLVREVPCGRPPVRVEEEVGRGEAVGAVWALTGGHHDTTALCVRDSELVRMSRSAFEALTVQHPRATAHMMEGMARRLAAASAARTHRVAADPSGRAALSAPTGRSSAPANGDGGVGSGASGARRGEIVTIALVPAGSYASWLSGDNLAPASGVAAGARRTASAAAANGGSATLAVRKFGGALKASLEEQFGPTLHLSAAVVELSFPTAFERLHTAFYRSKLTSWMAAQEEDYRFLLLEADAAETPWSRICVAQADCILLVAAEDAGPQVNLLEARLVWAPMGPPEAATTQPGTSALPSQASLLEPFDPTAPWGAPSGGSAPCGDSAHGGLGLRAAQNWAAAMRRVELVILHGPGTEPSGTAAWLSPRPLLARHHHVRLARPKDCARVARWMAGKAVGLVLSGGGSRGLAHLGVLHALDDAGVPIDVIGGTSQGAFMAALFAQGLAWERMHALVRSYAAAMGSPRHLLSDLTLPLISVFSGAGFDCVVRDTFAHGAARIEDLWLRFFCMTTNLTRGGPSAHQTGVLWRLVRASMTIVGLIPPLVEDGELLIDGGYLNNMPVDVMRELGVDTVIVVDVEDRDASVWQNLSAYDGGVSGWRLLWDRWCPIPSLRFNIRVPRYQQIISALTWMSHAQNLRRVAAEHTIDLYLRPPVTRFRLMDYHLMERIVRDANRYAWVAISDWQMRQSAATRTRLLPEPRDAAGMAGPMRRARSVACMTQLQAKHAGVGDSSDDEAPDADGSNADDGGSSESQPAVQRPTSRDRERAKSMQLPSVPEACASAEASAASRNPSPGPGSSGGGASASRHESLAAGKGPGRGREKQRRHVSFGDSAPGQQRQFGVHGPVAAPSMSDLLDEEAALLAARPPAPLPAPPPPGSSLAKVI</sequence>
<dbReference type="InterPro" id="IPR056556">
    <property type="entry name" value="NTE1_P-loop_dom"/>
</dbReference>
<keyword evidence="4 9" id="KW-0378">Hydrolase</keyword>
<dbReference type="InterPro" id="IPR016035">
    <property type="entry name" value="Acyl_Trfase/lysoPLipase"/>
</dbReference>
<keyword evidence="5 9" id="KW-0442">Lipid degradation</keyword>
<keyword evidence="6" id="KW-1133">Transmembrane helix</keyword>
<evidence type="ECO:0000259" key="14">
    <source>
        <dbReference type="PROSITE" id="PS51635"/>
    </source>
</evidence>
<keyword evidence="8" id="KW-0472">Membrane</keyword>
<dbReference type="InterPro" id="IPR018490">
    <property type="entry name" value="cNMP-bd_dom_sf"/>
</dbReference>
<evidence type="ECO:0000256" key="8">
    <source>
        <dbReference type="ARBA" id="ARBA00023136"/>
    </source>
</evidence>